<feature type="transmembrane region" description="Helical" evidence="6">
    <location>
        <begin position="502"/>
        <end position="529"/>
    </location>
</feature>
<dbReference type="Pfam" id="PF07690">
    <property type="entry name" value="MFS_1"/>
    <property type="match status" value="1"/>
</dbReference>
<keyword evidence="4 6" id="KW-0472">Membrane</keyword>
<dbReference type="GO" id="GO:0016020">
    <property type="term" value="C:membrane"/>
    <property type="evidence" value="ECO:0007669"/>
    <property type="project" value="UniProtKB-SubCell"/>
</dbReference>
<keyword evidence="2 6" id="KW-0812">Transmembrane</keyword>
<accession>A0A3M7BZ40</accession>
<name>A0A3M7BZ40_HORWE</name>
<evidence type="ECO:0000256" key="3">
    <source>
        <dbReference type="ARBA" id="ARBA00022989"/>
    </source>
</evidence>
<organism evidence="8 9">
    <name type="scientific">Hortaea werneckii</name>
    <name type="common">Black yeast</name>
    <name type="synonym">Cladosporium werneckii</name>
    <dbReference type="NCBI Taxonomy" id="91943"/>
    <lineage>
        <taxon>Eukaryota</taxon>
        <taxon>Fungi</taxon>
        <taxon>Dikarya</taxon>
        <taxon>Ascomycota</taxon>
        <taxon>Pezizomycotina</taxon>
        <taxon>Dothideomycetes</taxon>
        <taxon>Dothideomycetidae</taxon>
        <taxon>Mycosphaerellales</taxon>
        <taxon>Teratosphaeriaceae</taxon>
        <taxon>Hortaea</taxon>
    </lineage>
</organism>
<dbReference type="Proteomes" id="UP000270230">
    <property type="component" value="Unassembled WGS sequence"/>
</dbReference>
<dbReference type="Gene3D" id="1.20.1250.20">
    <property type="entry name" value="MFS general substrate transporter like domains"/>
    <property type="match status" value="2"/>
</dbReference>
<evidence type="ECO:0000313" key="8">
    <source>
        <dbReference type="EMBL" id="RMY45041.1"/>
    </source>
</evidence>
<evidence type="ECO:0000256" key="5">
    <source>
        <dbReference type="SAM" id="MobiDB-lite"/>
    </source>
</evidence>
<dbReference type="InterPro" id="IPR036259">
    <property type="entry name" value="MFS_trans_sf"/>
</dbReference>
<feature type="region of interest" description="Disordered" evidence="5">
    <location>
        <begin position="1"/>
        <end position="75"/>
    </location>
</feature>
<sequence length="614" mass="65833">MTSPHRHPRFDSASSASKTRQASFAAGADCEYSDEEWASTPRSSGATMRNNDSGDIKLPPRPSEARTRQANSATAYSVQDLASTFEPLAPTRSHLGDALENLYRTQTDRTIAETGGDPGRAERGGSKTSHHTTQGRPQELRNLTTEVFFVLICSSGQLLFSFFQGHINVNQREFRVALGMDHAELPWLVGSYLVAVGLSVILSGSIADLVPPRFVMVTAFGWLTAWNIVGVFSLEPSRSPLFFFTRAMQGLAVGVIVSGSMSILGRVYSPGRRKTQVFSAMAAMAPFGYWIGAMQGGALSSHLEWIFGSNAIICGIAMAIAYLSIPPLGPAVDSAGVEAPSIRDFDWKGAILASAGCICLLFGLTQGNVVKWSPYTYALVIAGGLLLGVFFFVEKAVRRPLIPSSLWKTPGFAPLMAAYFLGFGSFLGAWQFYGIQFFLNIQGESALTVALYFLPNALVGVLAAYVVSRLLHRVPGHYIYISSMVAFALGPAFFLGNRPSTTYWALSMPGIALATFGPDMSFAAASIFITSNVPRSYQGSAGSLLVTIQNLSSAIMTSIGDSIAAEVKTLEDGTIGFDGLRAAWWFALAAALAGALITAIFVRIPKEVEKPHAS</sequence>
<dbReference type="PANTHER" id="PTHR42718:SF41">
    <property type="entry name" value="MFS TRANSPORTER OF UNKOWN SPECIFICITY (AFU_ORTHOLOGUE AFUA_5G09940)-RELATED"/>
    <property type="match status" value="1"/>
</dbReference>
<dbReference type="OrthoDB" id="2130629at2759"/>
<feature type="transmembrane region" description="Helical" evidence="6">
    <location>
        <begin position="583"/>
        <end position="602"/>
    </location>
</feature>
<dbReference type="SUPFAM" id="SSF103473">
    <property type="entry name" value="MFS general substrate transporter"/>
    <property type="match status" value="1"/>
</dbReference>
<dbReference type="PROSITE" id="PS50850">
    <property type="entry name" value="MFS"/>
    <property type="match status" value="1"/>
</dbReference>
<evidence type="ECO:0000256" key="6">
    <source>
        <dbReference type="SAM" id="Phobius"/>
    </source>
</evidence>
<feature type="transmembrane region" description="Helical" evidence="6">
    <location>
        <begin position="187"/>
        <end position="207"/>
    </location>
</feature>
<evidence type="ECO:0000259" key="7">
    <source>
        <dbReference type="PROSITE" id="PS50850"/>
    </source>
</evidence>
<feature type="transmembrane region" description="Helical" evidence="6">
    <location>
        <begin position="413"/>
        <end position="433"/>
    </location>
</feature>
<feature type="transmembrane region" description="Helical" evidence="6">
    <location>
        <begin position="277"/>
        <end position="299"/>
    </location>
</feature>
<dbReference type="PANTHER" id="PTHR42718">
    <property type="entry name" value="MAJOR FACILITATOR SUPERFAMILY MULTIDRUG TRANSPORTER MFSC"/>
    <property type="match status" value="1"/>
</dbReference>
<feature type="transmembrane region" description="Helical" evidence="6">
    <location>
        <begin position="345"/>
        <end position="363"/>
    </location>
</feature>
<evidence type="ECO:0000256" key="2">
    <source>
        <dbReference type="ARBA" id="ARBA00022692"/>
    </source>
</evidence>
<feature type="transmembrane region" description="Helical" evidence="6">
    <location>
        <begin position="445"/>
        <end position="466"/>
    </location>
</feature>
<feature type="compositionally biased region" description="Polar residues" evidence="5">
    <location>
        <begin position="40"/>
        <end position="53"/>
    </location>
</feature>
<comment type="subcellular location">
    <subcellularLocation>
        <location evidence="1">Membrane</location>
        <topology evidence="1">Multi-pass membrane protein</topology>
    </subcellularLocation>
</comment>
<reference evidence="8 9" key="1">
    <citation type="journal article" date="2018" name="BMC Genomics">
        <title>Genomic evidence for intraspecific hybridization in a clonal and extremely halotolerant yeast.</title>
        <authorList>
            <person name="Gostincar C."/>
            <person name="Stajich J.E."/>
            <person name="Zupancic J."/>
            <person name="Zalar P."/>
            <person name="Gunde-Cimerman N."/>
        </authorList>
    </citation>
    <scope>NUCLEOTIDE SEQUENCE [LARGE SCALE GENOMIC DNA]</scope>
    <source>
        <strain evidence="8 9">EXF-151</strain>
    </source>
</reference>
<feature type="compositionally biased region" description="Polar residues" evidence="5">
    <location>
        <begin position="12"/>
        <end position="22"/>
    </location>
</feature>
<evidence type="ECO:0000313" key="9">
    <source>
        <dbReference type="Proteomes" id="UP000270230"/>
    </source>
</evidence>
<protein>
    <recommendedName>
        <fullName evidence="7">Major facilitator superfamily (MFS) profile domain-containing protein</fullName>
    </recommendedName>
</protein>
<feature type="transmembrane region" description="Helical" evidence="6">
    <location>
        <begin position="246"/>
        <end position="265"/>
    </location>
</feature>
<feature type="region of interest" description="Disordered" evidence="5">
    <location>
        <begin position="104"/>
        <end position="137"/>
    </location>
</feature>
<feature type="transmembrane region" description="Helical" evidence="6">
    <location>
        <begin position="478"/>
        <end position="496"/>
    </location>
</feature>
<evidence type="ECO:0000256" key="1">
    <source>
        <dbReference type="ARBA" id="ARBA00004141"/>
    </source>
</evidence>
<comment type="caution">
    <text evidence="8">The sequence shown here is derived from an EMBL/GenBank/DDBJ whole genome shotgun (WGS) entry which is preliminary data.</text>
</comment>
<keyword evidence="3 6" id="KW-1133">Transmembrane helix</keyword>
<feature type="domain" description="Major facilitator superfamily (MFS) profile" evidence="7">
    <location>
        <begin position="149"/>
        <end position="606"/>
    </location>
</feature>
<proteinExistence type="predicted"/>
<evidence type="ECO:0000256" key="4">
    <source>
        <dbReference type="ARBA" id="ARBA00023136"/>
    </source>
</evidence>
<feature type="transmembrane region" description="Helical" evidence="6">
    <location>
        <begin position="375"/>
        <end position="393"/>
    </location>
</feature>
<dbReference type="GO" id="GO:0022857">
    <property type="term" value="F:transmembrane transporter activity"/>
    <property type="evidence" value="ECO:0007669"/>
    <property type="project" value="InterPro"/>
</dbReference>
<dbReference type="EMBL" id="QWIN01000982">
    <property type="protein sequence ID" value="RMY45041.1"/>
    <property type="molecule type" value="Genomic_DNA"/>
</dbReference>
<dbReference type="InterPro" id="IPR020846">
    <property type="entry name" value="MFS_dom"/>
</dbReference>
<dbReference type="AlphaFoldDB" id="A0A3M7BZ40"/>
<feature type="transmembrane region" description="Helical" evidence="6">
    <location>
        <begin position="214"/>
        <end position="234"/>
    </location>
</feature>
<feature type="transmembrane region" description="Helical" evidence="6">
    <location>
        <begin position="305"/>
        <end position="325"/>
    </location>
</feature>
<gene>
    <name evidence="8" type="ORF">D0865_10163</name>
</gene>
<feature type="transmembrane region" description="Helical" evidence="6">
    <location>
        <begin position="147"/>
        <end position="167"/>
    </location>
</feature>
<dbReference type="InterPro" id="IPR011701">
    <property type="entry name" value="MFS"/>
</dbReference>